<reference evidence="6" key="1">
    <citation type="submission" date="2022-01" db="EMBL/GenBank/DDBJ databases">
        <authorList>
            <person name="Jo J.-H."/>
            <person name="Im W.-T."/>
        </authorList>
    </citation>
    <scope>NUCLEOTIDE SEQUENCE</scope>
    <source>
        <strain evidence="6">I2-34</strain>
    </source>
</reference>
<keyword evidence="1" id="KW-0540">Nuclease</keyword>
<name>A0ABS9L954_9MICC</name>
<keyword evidence="3" id="KW-0378">Hydrolase</keyword>
<evidence type="ECO:0000256" key="1">
    <source>
        <dbReference type="ARBA" id="ARBA00022722"/>
    </source>
</evidence>
<dbReference type="CDD" id="cd09872">
    <property type="entry name" value="PIN_Sll0205-like"/>
    <property type="match status" value="1"/>
</dbReference>
<feature type="non-terminal residue" evidence="6">
    <location>
        <position position="1"/>
    </location>
</feature>
<accession>A0ABS9L954</accession>
<sequence>SHVLLWSLFEPKKLSAKAKSIIRKPENVLRVSAVTAFELSYKHQLGQLPGIEALFVGYRRHVLELVSEEIPLTGVHALEAARLDWPHRDPFDRMIAAQAIVEGLAVITANEALHAFEPLATVW</sequence>
<comment type="caution">
    <text evidence="6">The sequence shown here is derived from an EMBL/GenBank/DDBJ whole genome shotgun (WGS) entry which is preliminary data.</text>
</comment>
<dbReference type="Pfam" id="PF01850">
    <property type="entry name" value="PIN"/>
    <property type="match status" value="1"/>
</dbReference>
<keyword evidence="2" id="KW-0479">Metal-binding</keyword>
<evidence type="ECO:0000313" key="6">
    <source>
        <dbReference type="EMBL" id="MCG2623202.1"/>
    </source>
</evidence>
<dbReference type="InterPro" id="IPR029060">
    <property type="entry name" value="PIN-like_dom_sf"/>
</dbReference>
<evidence type="ECO:0000259" key="5">
    <source>
        <dbReference type="Pfam" id="PF01850"/>
    </source>
</evidence>
<dbReference type="InterPro" id="IPR002716">
    <property type="entry name" value="PIN_dom"/>
</dbReference>
<feature type="domain" description="PIN" evidence="5">
    <location>
        <begin position="2"/>
        <end position="114"/>
    </location>
</feature>
<evidence type="ECO:0000313" key="7">
    <source>
        <dbReference type="Proteomes" id="UP001165368"/>
    </source>
</evidence>
<gene>
    <name evidence="6" type="ORF">LVY72_14985</name>
</gene>
<dbReference type="EMBL" id="JAKLTQ010000012">
    <property type="protein sequence ID" value="MCG2623202.1"/>
    <property type="molecule type" value="Genomic_DNA"/>
</dbReference>
<dbReference type="PANTHER" id="PTHR36173">
    <property type="entry name" value="RIBONUCLEASE VAPC16-RELATED"/>
    <property type="match status" value="1"/>
</dbReference>
<dbReference type="SUPFAM" id="SSF88723">
    <property type="entry name" value="PIN domain-like"/>
    <property type="match status" value="1"/>
</dbReference>
<keyword evidence="7" id="KW-1185">Reference proteome</keyword>
<evidence type="ECO:0000256" key="3">
    <source>
        <dbReference type="ARBA" id="ARBA00022801"/>
    </source>
</evidence>
<proteinExistence type="predicted"/>
<dbReference type="InterPro" id="IPR052919">
    <property type="entry name" value="TA_system_RNase"/>
</dbReference>
<dbReference type="RefSeq" id="WP_237822281.1">
    <property type="nucleotide sequence ID" value="NZ_JAKLTQ010000012.1"/>
</dbReference>
<organism evidence="6 7">
    <name type="scientific">Arthrobacter hankyongi</name>
    <dbReference type="NCBI Taxonomy" id="2904801"/>
    <lineage>
        <taxon>Bacteria</taxon>
        <taxon>Bacillati</taxon>
        <taxon>Actinomycetota</taxon>
        <taxon>Actinomycetes</taxon>
        <taxon>Micrococcales</taxon>
        <taxon>Micrococcaceae</taxon>
        <taxon>Arthrobacter</taxon>
    </lineage>
</organism>
<protein>
    <submittedName>
        <fullName evidence="6">Type II toxin-antitoxin system VapC family toxin</fullName>
    </submittedName>
</protein>
<dbReference type="Proteomes" id="UP001165368">
    <property type="component" value="Unassembled WGS sequence"/>
</dbReference>
<evidence type="ECO:0000256" key="2">
    <source>
        <dbReference type="ARBA" id="ARBA00022723"/>
    </source>
</evidence>
<dbReference type="Gene3D" id="3.40.50.1010">
    <property type="entry name" value="5'-nuclease"/>
    <property type="match status" value="1"/>
</dbReference>
<evidence type="ECO:0000256" key="4">
    <source>
        <dbReference type="ARBA" id="ARBA00022842"/>
    </source>
</evidence>
<keyword evidence="4" id="KW-0460">Magnesium</keyword>
<dbReference type="PANTHER" id="PTHR36173:SF2">
    <property type="entry name" value="RIBONUCLEASE VAPC16"/>
    <property type="match status" value="1"/>
</dbReference>
<dbReference type="InterPro" id="IPR041705">
    <property type="entry name" value="PIN_Sll0205"/>
</dbReference>